<name>A0ABU0WR50_9PROT</name>
<sequence>MTDSNDQDQKKVLHLSGSGKGKLELKKPVETQVRQSFSHGRSKPVTVEVKRKRAVEKGALPGVADGGAAARQAAQGIPVRGVPGQRQRGGGGAVR</sequence>
<keyword evidence="3" id="KW-0648">Protein biosynthesis</keyword>
<gene>
    <name evidence="3" type="ORF">QSG27_26555</name>
</gene>
<organism evidence="3 4">
    <name type="scientific">Azospirillum isscasi</name>
    <dbReference type="NCBI Taxonomy" id="3053926"/>
    <lineage>
        <taxon>Bacteria</taxon>
        <taxon>Pseudomonadati</taxon>
        <taxon>Pseudomonadota</taxon>
        <taxon>Alphaproteobacteria</taxon>
        <taxon>Rhodospirillales</taxon>
        <taxon>Azospirillaceae</taxon>
        <taxon>Azospirillum</taxon>
    </lineage>
</organism>
<protein>
    <submittedName>
        <fullName evidence="3">Translation initiation factor IF-2 associated domain-containing protein</fullName>
    </submittedName>
</protein>
<dbReference type="EMBL" id="JAUJFI010000222">
    <property type="protein sequence ID" value="MDQ2106282.1"/>
    <property type="molecule type" value="Genomic_DNA"/>
</dbReference>
<feature type="compositionally biased region" description="Low complexity" evidence="1">
    <location>
        <begin position="62"/>
        <end position="86"/>
    </location>
</feature>
<accession>A0ABU0WR50</accession>
<evidence type="ECO:0000256" key="1">
    <source>
        <dbReference type="SAM" id="MobiDB-lite"/>
    </source>
</evidence>
<feature type="region of interest" description="Disordered" evidence="1">
    <location>
        <begin position="1"/>
        <end position="45"/>
    </location>
</feature>
<evidence type="ECO:0000313" key="4">
    <source>
        <dbReference type="Proteomes" id="UP001227317"/>
    </source>
</evidence>
<keyword evidence="3" id="KW-0396">Initiation factor</keyword>
<feature type="non-terminal residue" evidence="3">
    <location>
        <position position="95"/>
    </location>
</feature>
<comment type="caution">
    <text evidence="3">The sequence shown here is derived from an EMBL/GenBank/DDBJ whole genome shotgun (WGS) entry which is preliminary data.</text>
</comment>
<dbReference type="InterPro" id="IPR013575">
    <property type="entry name" value="IF2_assoc_dom_bac"/>
</dbReference>
<dbReference type="Pfam" id="PF08364">
    <property type="entry name" value="IF2_assoc"/>
    <property type="match status" value="1"/>
</dbReference>
<dbReference type="RefSeq" id="WP_306711514.1">
    <property type="nucleotide sequence ID" value="NZ_JAUJFI010000222.1"/>
</dbReference>
<keyword evidence="4" id="KW-1185">Reference proteome</keyword>
<evidence type="ECO:0000259" key="2">
    <source>
        <dbReference type="Pfam" id="PF08364"/>
    </source>
</evidence>
<evidence type="ECO:0000313" key="3">
    <source>
        <dbReference type="EMBL" id="MDQ2106282.1"/>
    </source>
</evidence>
<feature type="region of interest" description="Disordered" evidence="1">
    <location>
        <begin position="60"/>
        <end position="95"/>
    </location>
</feature>
<dbReference type="GO" id="GO:0003743">
    <property type="term" value="F:translation initiation factor activity"/>
    <property type="evidence" value="ECO:0007669"/>
    <property type="project" value="UniProtKB-KW"/>
</dbReference>
<feature type="domain" description="Initiation factor 2 associated" evidence="2">
    <location>
        <begin position="20"/>
        <end position="54"/>
    </location>
</feature>
<proteinExistence type="predicted"/>
<dbReference type="Proteomes" id="UP001227317">
    <property type="component" value="Unassembled WGS sequence"/>
</dbReference>
<reference evidence="3 4" key="1">
    <citation type="submission" date="2023-06" db="EMBL/GenBank/DDBJ databases">
        <title>Azospirillum isscasensis sp.nov, a bacterium isolated from rhizosphere soil of rice.</title>
        <authorList>
            <person name="Wang H."/>
        </authorList>
    </citation>
    <scope>NUCLEOTIDE SEQUENCE [LARGE SCALE GENOMIC DNA]</scope>
    <source>
        <strain evidence="3 4">C340-1</strain>
    </source>
</reference>